<dbReference type="PANTHER" id="PTHR45726:SF3">
    <property type="entry name" value="LEUKOTRIENE A-4 HYDROLASE"/>
    <property type="match status" value="1"/>
</dbReference>
<feature type="active site" description="Proton donor" evidence="1">
    <location>
        <position position="463"/>
    </location>
</feature>
<keyword evidence="2" id="KW-0862">Zinc</keyword>
<protein>
    <submittedName>
        <fullName evidence="4">Peptidase family M1</fullName>
    </submittedName>
</protein>
<dbReference type="InterPro" id="IPR027268">
    <property type="entry name" value="Peptidase_M4/M1_CTD_sf"/>
</dbReference>
<dbReference type="Pfam" id="PF01433">
    <property type="entry name" value="Peptidase_M1"/>
    <property type="match status" value="1"/>
</dbReference>
<dbReference type="GO" id="GO:0008270">
    <property type="term" value="F:zinc ion binding"/>
    <property type="evidence" value="ECO:0007669"/>
    <property type="project" value="InterPro"/>
</dbReference>
<dbReference type="GO" id="GO:0008237">
    <property type="term" value="F:metallopeptidase activity"/>
    <property type="evidence" value="ECO:0007669"/>
    <property type="project" value="InterPro"/>
</dbReference>
<dbReference type="Proteomes" id="UP000198846">
    <property type="component" value="Unassembled WGS sequence"/>
</dbReference>
<evidence type="ECO:0000259" key="3">
    <source>
        <dbReference type="Pfam" id="PF01433"/>
    </source>
</evidence>
<accession>A0A1H3W6B0</accession>
<dbReference type="InterPro" id="IPR014782">
    <property type="entry name" value="Peptidase_M1_dom"/>
</dbReference>
<name>A0A1H3W6B0_BIZPA</name>
<organism evidence="4 5">
    <name type="scientific">Bizionia paragorgiae</name>
    <dbReference type="NCBI Taxonomy" id="283786"/>
    <lineage>
        <taxon>Bacteria</taxon>
        <taxon>Pseudomonadati</taxon>
        <taxon>Bacteroidota</taxon>
        <taxon>Flavobacteriia</taxon>
        <taxon>Flavobacteriales</taxon>
        <taxon>Flavobacteriaceae</taxon>
        <taxon>Bizionia</taxon>
    </lineage>
</organism>
<dbReference type="SUPFAM" id="SSF55486">
    <property type="entry name" value="Metalloproteases ('zincins'), catalytic domain"/>
    <property type="match status" value="1"/>
</dbReference>
<dbReference type="EMBL" id="FNQK01000002">
    <property type="protein sequence ID" value="SDZ81902.1"/>
    <property type="molecule type" value="Genomic_DNA"/>
</dbReference>
<evidence type="ECO:0000313" key="4">
    <source>
        <dbReference type="EMBL" id="SDZ81902.1"/>
    </source>
</evidence>
<feature type="binding site" evidence="2">
    <location>
        <position position="403"/>
    </location>
    <ligand>
        <name>Zn(2+)</name>
        <dbReference type="ChEBI" id="CHEBI:29105"/>
        <note>catalytic</note>
    </ligand>
</feature>
<evidence type="ECO:0000256" key="1">
    <source>
        <dbReference type="PIRSR" id="PIRSR634015-1"/>
    </source>
</evidence>
<dbReference type="Gene3D" id="1.10.390.10">
    <property type="entry name" value="Neutral Protease Domain 2"/>
    <property type="match status" value="1"/>
</dbReference>
<dbReference type="OrthoDB" id="9814383at2"/>
<dbReference type="STRING" id="283786.SAMN04487990_102220"/>
<dbReference type="PANTHER" id="PTHR45726">
    <property type="entry name" value="LEUKOTRIENE A-4 HYDROLASE"/>
    <property type="match status" value="1"/>
</dbReference>
<gene>
    <name evidence="4" type="ORF">SAMN04487990_102220</name>
</gene>
<evidence type="ECO:0000313" key="5">
    <source>
        <dbReference type="Proteomes" id="UP000198846"/>
    </source>
</evidence>
<dbReference type="RefSeq" id="WP_092131898.1">
    <property type="nucleotide sequence ID" value="NZ_FNQK01000002.1"/>
</dbReference>
<reference evidence="4 5" key="1">
    <citation type="submission" date="2016-10" db="EMBL/GenBank/DDBJ databases">
        <authorList>
            <person name="de Groot N.N."/>
        </authorList>
    </citation>
    <scope>NUCLEOTIDE SEQUENCE [LARGE SCALE GENOMIC DNA]</scope>
    <source>
        <strain evidence="4 5">DSM 23842</strain>
    </source>
</reference>
<feature type="binding site" evidence="2">
    <location>
        <position position="380"/>
    </location>
    <ligand>
        <name>Zn(2+)</name>
        <dbReference type="ChEBI" id="CHEBI:29105"/>
        <note>catalytic</note>
    </ligand>
</feature>
<dbReference type="CDD" id="cd09604">
    <property type="entry name" value="M1_APN_like"/>
    <property type="match status" value="1"/>
</dbReference>
<feature type="binding site" evidence="2">
    <location>
        <position position="384"/>
    </location>
    <ligand>
        <name>Zn(2+)</name>
        <dbReference type="ChEBI" id="CHEBI:29105"/>
        <note>catalytic</note>
    </ligand>
</feature>
<proteinExistence type="predicted"/>
<feature type="active site" description="Proton acceptor" evidence="1">
    <location>
        <position position="381"/>
    </location>
</feature>
<feature type="domain" description="Peptidase M1 membrane alanine aminopeptidase" evidence="3">
    <location>
        <begin position="372"/>
        <end position="522"/>
    </location>
</feature>
<comment type="cofactor">
    <cofactor evidence="2">
        <name>Zn(2+)</name>
        <dbReference type="ChEBI" id="CHEBI:29105"/>
    </cofactor>
    <text evidence="2">Binds 1 zinc ion per subunit.</text>
</comment>
<evidence type="ECO:0000256" key="2">
    <source>
        <dbReference type="PIRSR" id="PIRSR634015-3"/>
    </source>
</evidence>
<dbReference type="PROSITE" id="PS51257">
    <property type="entry name" value="PROKAR_LIPOPROTEIN"/>
    <property type="match status" value="1"/>
</dbReference>
<keyword evidence="5" id="KW-1185">Reference proteome</keyword>
<dbReference type="AlphaFoldDB" id="A0A1H3W6B0"/>
<sequence length="624" mass="71165">MKNYFLFGLALSLVLTSCKSTQELSATSAVSPMPSQHSSSMYWQQHVDYKMEIDMDVNTYQYDGKQNLVYTNNSPDVLDKVYYHLFFNAFQPGSDMDARLQSIEDPDRRMTNNLGTKENPIYESRISKLQPDEIGFIKVNGLKQDGKAVQYHTAGTILEVTLAHPIQPGERTTLDMEFKAQVPVQIRRSGRNSAEGVVLSMAQWYPKLAEYDFEGWHADPYIGREFHGVWGDFDVKLTIDRNYIVGGTGYLQNPNQIGYGYETGTVNRPNTDKLTWHFVAPNVHDFTWAADPEYIHDTLQVENGPLLHFLYKNNPEIKENWKNLQPKTAGLMTYFSENLGKYPYEQYSVIQGGDGGMEYAMSTLITGERSFGSLVGVTAHELAHTWFQFLLATNESKHEWMDEGFTSYISEYAVDAVNNTPRENPIERAYQGYVYLAKSGKEKPQTTHSDRFETNFAYGIAAYNKGAVFLAQLGYVIGEDNLKKTLKQYYKDWAFKHPTPNDFIRVAEKVSGLHLGWYLTDWTQTTNTIDYAVKSIDNNTVNLERIGLMPMPLDLEVTYTDGTTEAFYIPLQMMRGEKPTTATIINDWSWAHPNYSFTTTKPVQSVVIDPKGFMADVDRSNNKK</sequence>
<keyword evidence="2" id="KW-0479">Metal-binding</keyword>
<dbReference type="InterPro" id="IPR034015">
    <property type="entry name" value="M1_LTA4H"/>
</dbReference>